<dbReference type="AlphaFoldDB" id="A0AAW0BV82"/>
<feature type="transmembrane region" description="Helical" evidence="2">
    <location>
        <begin position="44"/>
        <end position="67"/>
    </location>
</feature>
<organism evidence="3 4">
    <name type="scientific">Favolaschia claudopus</name>
    <dbReference type="NCBI Taxonomy" id="2862362"/>
    <lineage>
        <taxon>Eukaryota</taxon>
        <taxon>Fungi</taxon>
        <taxon>Dikarya</taxon>
        <taxon>Basidiomycota</taxon>
        <taxon>Agaricomycotina</taxon>
        <taxon>Agaricomycetes</taxon>
        <taxon>Agaricomycetidae</taxon>
        <taxon>Agaricales</taxon>
        <taxon>Marasmiineae</taxon>
        <taxon>Mycenaceae</taxon>
        <taxon>Favolaschia</taxon>
    </lineage>
</organism>
<keyword evidence="2" id="KW-0812">Transmembrane</keyword>
<evidence type="ECO:0008006" key="5">
    <source>
        <dbReference type="Google" id="ProtNLM"/>
    </source>
</evidence>
<keyword evidence="2" id="KW-0472">Membrane</keyword>
<feature type="transmembrane region" description="Helical" evidence="2">
    <location>
        <begin position="102"/>
        <end position="122"/>
    </location>
</feature>
<reference evidence="3 4" key="1">
    <citation type="journal article" date="2024" name="J Genomics">
        <title>Draft genome sequencing and assembly of Favolaschia claudopus CIRM-BRFM 2984 isolated from oak limbs.</title>
        <authorList>
            <person name="Navarro D."/>
            <person name="Drula E."/>
            <person name="Chaduli D."/>
            <person name="Cazenave R."/>
            <person name="Ahrendt S."/>
            <person name="Wang J."/>
            <person name="Lipzen A."/>
            <person name="Daum C."/>
            <person name="Barry K."/>
            <person name="Grigoriev I.V."/>
            <person name="Favel A."/>
            <person name="Rosso M.N."/>
            <person name="Martin F."/>
        </authorList>
    </citation>
    <scope>NUCLEOTIDE SEQUENCE [LARGE SCALE GENOMIC DNA]</scope>
    <source>
        <strain evidence="3 4">CIRM-BRFM 2984</strain>
    </source>
</reference>
<proteinExistence type="predicted"/>
<keyword evidence="2" id="KW-1133">Transmembrane helix</keyword>
<dbReference type="EMBL" id="JAWWNJ010000026">
    <property type="protein sequence ID" value="KAK7030139.1"/>
    <property type="molecule type" value="Genomic_DNA"/>
</dbReference>
<feature type="region of interest" description="Disordered" evidence="1">
    <location>
        <begin position="510"/>
        <end position="533"/>
    </location>
</feature>
<evidence type="ECO:0000313" key="3">
    <source>
        <dbReference type="EMBL" id="KAK7030139.1"/>
    </source>
</evidence>
<accession>A0AAW0BV82</accession>
<feature type="transmembrane region" description="Helical" evidence="2">
    <location>
        <begin position="20"/>
        <end position="38"/>
    </location>
</feature>
<evidence type="ECO:0000256" key="2">
    <source>
        <dbReference type="SAM" id="Phobius"/>
    </source>
</evidence>
<keyword evidence="4" id="KW-1185">Reference proteome</keyword>
<dbReference type="Proteomes" id="UP001362999">
    <property type="component" value="Unassembled WGS sequence"/>
</dbReference>
<evidence type="ECO:0000313" key="4">
    <source>
        <dbReference type="Proteomes" id="UP001362999"/>
    </source>
</evidence>
<gene>
    <name evidence="3" type="ORF">R3P38DRAFT_3189093</name>
</gene>
<feature type="compositionally biased region" description="Polar residues" evidence="1">
    <location>
        <begin position="519"/>
        <end position="533"/>
    </location>
</feature>
<evidence type="ECO:0000256" key="1">
    <source>
        <dbReference type="SAM" id="MobiDB-lite"/>
    </source>
</evidence>
<feature type="transmembrane region" description="Helical" evidence="2">
    <location>
        <begin position="429"/>
        <end position="450"/>
    </location>
</feature>
<name>A0AAW0BV82_9AGAR</name>
<comment type="caution">
    <text evidence="3">The sequence shown here is derived from an EMBL/GenBank/DDBJ whole genome shotgun (WGS) entry which is preliminary data.</text>
</comment>
<protein>
    <recommendedName>
        <fullName evidence="5">Transmembrane protein</fullName>
    </recommendedName>
</protein>
<sequence>MQRVQSLLFNPGVRVWNLRLLIVLSVINIYLVHLAYAADSTHFILPSLVAPCVVILHQLLVIMMIPLSFSGMALLDLCATGLEIVSELASLIDFGITISNNFFIWNTMLILGGTSFGILLLLSTLSISARIATILHHRDRIVRQQFDFLGGCRRKHPPYTPIRILFGRSIARPLVRGESRAVIIMRSSMITAIALSVPAMAIYWIFVLPTTAEIYMRSKSPSTFPDFLSPPGAASVFLLPGEMPASSSSDFQQVVTVVQGVDSHPCDILNLSESDDDPVLRVDCPLRWDEMQKIVIRARVTEDSDHPFRVILAPGTTLPQPLWGYVLEFQLLPYTEAVLLFPGSHVIAGFTWTRRDQISPASWSPRLGFAPPTLTFFTADYHSLQTNNKVTGPEFASLTLYQQSPFATRWLKDTIDSTALNGISNFGGFWTFLNGAFALFFGASILYFMFGRRPMSALGIAHIFQRDALTRQWYEDFPAIRTEGGLPGSKNAGIVAFIRDRLVDIEANPEEVGNESDSEVQTPQSQEGYQSKLSNEVVESSIYDDGRSCASAGERVYMLEEVPRLKMDLGMGLSDAFSDINV</sequence>
<feature type="transmembrane region" description="Helical" evidence="2">
    <location>
        <begin position="183"/>
        <end position="206"/>
    </location>
</feature>